<dbReference type="Proteomes" id="UP000635885">
    <property type="component" value="Unassembled WGS sequence"/>
</dbReference>
<accession>A0ABQ1LJN2</accession>
<dbReference type="RefSeq" id="WP_188438476.1">
    <property type="nucleotide sequence ID" value="NZ_BMFD01000001.1"/>
</dbReference>
<dbReference type="PANTHER" id="PTHR21496:SF0">
    <property type="entry name" value="RIESKE DOMAIN-CONTAINING PROTEIN"/>
    <property type="match status" value="1"/>
</dbReference>
<dbReference type="InterPro" id="IPR017941">
    <property type="entry name" value="Rieske_2Fe-2S"/>
</dbReference>
<evidence type="ECO:0000256" key="2">
    <source>
        <dbReference type="ARBA" id="ARBA00022723"/>
    </source>
</evidence>
<reference evidence="9" key="1">
    <citation type="journal article" date="2019" name="Int. J. Syst. Evol. Microbiol.">
        <title>The Global Catalogue of Microorganisms (GCM) 10K type strain sequencing project: providing services to taxonomists for standard genome sequencing and annotation.</title>
        <authorList>
            <consortium name="The Broad Institute Genomics Platform"/>
            <consortium name="The Broad Institute Genome Sequencing Center for Infectious Disease"/>
            <person name="Wu L."/>
            <person name="Ma J."/>
        </authorList>
    </citation>
    <scope>NUCLEOTIDE SEQUENCE [LARGE SCALE GENOMIC DNA]</scope>
    <source>
        <strain evidence="9">CGMCC 1.12479</strain>
    </source>
</reference>
<dbReference type="PROSITE" id="PS51296">
    <property type="entry name" value="RIESKE"/>
    <property type="match status" value="1"/>
</dbReference>
<evidence type="ECO:0000256" key="6">
    <source>
        <dbReference type="ARBA" id="ARBA00038001"/>
    </source>
</evidence>
<comment type="similarity">
    <text evidence="6">Belongs to the bacterial ring-hydroxylating dioxygenase ferredoxin component family.</text>
</comment>
<evidence type="ECO:0000256" key="3">
    <source>
        <dbReference type="ARBA" id="ARBA00023004"/>
    </source>
</evidence>
<dbReference type="PANTHER" id="PTHR21496">
    <property type="entry name" value="FERREDOXIN-RELATED"/>
    <property type="match status" value="1"/>
</dbReference>
<dbReference type="InterPro" id="IPR036922">
    <property type="entry name" value="Rieske_2Fe-2S_sf"/>
</dbReference>
<protein>
    <submittedName>
        <fullName evidence="8">(2Fe-2S)-binding protein</fullName>
    </submittedName>
</protein>
<dbReference type="Pfam" id="PF00355">
    <property type="entry name" value="Rieske"/>
    <property type="match status" value="1"/>
</dbReference>
<dbReference type="SUPFAM" id="SSF50022">
    <property type="entry name" value="ISP domain"/>
    <property type="match status" value="1"/>
</dbReference>
<evidence type="ECO:0000256" key="5">
    <source>
        <dbReference type="ARBA" id="ARBA00034078"/>
    </source>
</evidence>
<gene>
    <name evidence="8" type="primary">ndoA</name>
    <name evidence="8" type="ORF">GCM10010993_00780</name>
</gene>
<evidence type="ECO:0000313" key="9">
    <source>
        <dbReference type="Proteomes" id="UP000635885"/>
    </source>
</evidence>
<keyword evidence="4" id="KW-0411">Iron-sulfur</keyword>
<evidence type="ECO:0000256" key="1">
    <source>
        <dbReference type="ARBA" id="ARBA00022714"/>
    </source>
</evidence>
<dbReference type="Gene3D" id="2.102.10.10">
    <property type="entry name" value="Rieske [2Fe-2S] iron-sulphur domain"/>
    <property type="match status" value="1"/>
</dbReference>
<comment type="cofactor">
    <cofactor evidence="5">
        <name>[2Fe-2S] cluster</name>
        <dbReference type="ChEBI" id="CHEBI:190135"/>
    </cofactor>
</comment>
<keyword evidence="3" id="KW-0408">Iron</keyword>
<evidence type="ECO:0000256" key="4">
    <source>
        <dbReference type="ARBA" id="ARBA00023014"/>
    </source>
</evidence>
<dbReference type="EMBL" id="BMFD01000001">
    <property type="protein sequence ID" value="GGC25543.1"/>
    <property type="molecule type" value="Genomic_DNA"/>
</dbReference>
<proteinExistence type="inferred from homology"/>
<organism evidence="8 9">
    <name type="scientific">Belliella aquatica</name>
    <dbReference type="NCBI Taxonomy" id="1323734"/>
    <lineage>
        <taxon>Bacteria</taxon>
        <taxon>Pseudomonadati</taxon>
        <taxon>Bacteroidota</taxon>
        <taxon>Cytophagia</taxon>
        <taxon>Cytophagales</taxon>
        <taxon>Cyclobacteriaceae</taxon>
        <taxon>Belliella</taxon>
    </lineage>
</organism>
<keyword evidence="1" id="KW-0001">2Fe-2S</keyword>
<sequence>MKTFTLGQNREQALAMIPDKSIKAVQLGKTQVCVSRVAENFFAFESNCPHKKAALKQGWVTGYAEVVCPLHEYRFDMKSGEVRAGSCGELKTYKAELTEEGLKIFI</sequence>
<keyword evidence="9" id="KW-1185">Reference proteome</keyword>
<keyword evidence="2" id="KW-0479">Metal-binding</keyword>
<comment type="caution">
    <text evidence="8">The sequence shown here is derived from an EMBL/GenBank/DDBJ whole genome shotgun (WGS) entry which is preliminary data.</text>
</comment>
<feature type="domain" description="Rieske" evidence="7">
    <location>
        <begin position="9"/>
        <end position="106"/>
    </location>
</feature>
<name>A0ABQ1LJN2_9BACT</name>
<evidence type="ECO:0000313" key="8">
    <source>
        <dbReference type="EMBL" id="GGC25543.1"/>
    </source>
</evidence>
<evidence type="ECO:0000259" key="7">
    <source>
        <dbReference type="PROSITE" id="PS51296"/>
    </source>
</evidence>